<evidence type="ECO:0000313" key="2">
    <source>
        <dbReference type="Proteomes" id="UP000613740"/>
    </source>
</evidence>
<dbReference type="Proteomes" id="UP000613740">
    <property type="component" value="Unassembled WGS sequence"/>
</dbReference>
<gene>
    <name evidence="1" type="ORF">HYH02_010687</name>
</gene>
<accession>A0A835TIB8</accession>
<proteinExistence type="predicted"/>
<keyword evidence="2" id="KW-1185">Reference proteome</keyword>
<dbReference type="AlphaFoldDB" id="A0A835TIB8"/>
<comment type="caution">
    <text evidence="1">The sequence shown here is derived from an EMBL/GenBank/DDBJ whole genome shotgun (WGS) entry which is preliminary data.</text>
</comment>
<name>A0A835TIB8_9CHLO</name>
<organism evidence="1 2">
    <name type="scientific">Chlamydomonas schloesseri</name>
    <dbReference type="NCBI Taxonomy" id="2026947"/>
    <lineage>
        <taxon>Eukaryota</taxon>
        <taxon>Viridiplantae</taxon>
        <taxon>Chlorophyta</taxon>
        <taxon>core chlorophytes</taxon>
        <taxon>Chlorophyceae</taxon>
        <taxon>CS clade</taxon>
        <taxon>Chlamydomonadales</taxon>
        <taxon>Chlamydomonadaceae</taxon>
        <taxon>Chlamydomonas</taxon>
    </lineage>
</organism>
<dbReference type="EMBL" id="JAEHOD010000042">
    <property type="protein sequence ID" value="KAG2438891.1"/>
    <property type="molecule type" value="Genomic_DNA"/>
</dbReference>
<evidence type="ECO:0000313" key="1">
    <source>
        <dbReference type="EMBL" id="KAG2438891.1"/>
    </source>
</evidence>
<protein>
    <submittedName>
        <fullName evidence="1">Uncharacterized protein</fullName>
    </submittedName>
</protein>
<reference evidence="1" key="1">
    <citation type="journal article" date="2020" name="bioRxiv">
        <title>Comparative genomics of Chlamydomonas.</title>
        <authorList>
            <person name="Craig R.J."/>
            <person name="Hasan A.R."/>
            <person name="Ness R.W."/>
            <person name="Keightley P.D."/>
        </authorList>
    </citation>
    <scope>NUCLEOTIDE SEQUENCE</scope>
    <source>
        <strain evidence="1">CCAP 11/173</strain>
    </source>
</reference>
<sequence length="277" mass="28763">MAVGEAQEACEQALLHAEEAAQLLVEADSTVAELTADQAAGSSVAAAEPVYSTVRLAMGHAVATLSSVKSAAFSKLRCEGCMSAACRKDDSATSAGGGGGDGWGAAEQQRLATLRSSFRALMRATSEVAASCCNTAEMLSKLASAAPGGGDPGLPAGLPQDWREHLAALTGAHALLQQIRLDQSWCESRVGREIASSATAVRSQLQAAPAVDPKRLSLLDQRVAWAADVERHAETGWDDAVQSETLYRLSQVMAARAQTEAARGLPCPSCTVQLTLE</sequence>